<dbReference type="PANTHER" id="PTHR22997">
    <property type="entry name" value="PIH1 DOMAIN-CONTAINING PROTEIN 1"/>
    <property type="match status" value="1"/>
</dbReference>
<evidence type="ECO:0000313" key="5">
    <source>
        <dbReference type="RefSeq" id="XP_014472122.1"/>
    </source>
</evidence>
<dbReference type="CTD" id="55011"/>
<name>A0A6P3X1P5_DINQU</name>
<dbReference type="InterPro" id="IPR050734">
    <property type="entry name" value="PIH1/Kintoun_subfamily"/>
</dbReference>
<dbReference type="GO" id="GO:1990904">
    <property type="term" value="C:ribonucleoprotein complex"/>
    <property type="evidence" value="ECO:0007669"/>
    <property type="project" value="TreeGrafter"/>
</dbReference>
<dbReference type="GO" id="GO:0005737">
    <property type="term" value="C:cytoplasm"/>
    <property type="evidence" value="ECO:0007669"/>
    <property type="project" value="TreeGrafter"/>
</dbReference>
<dbReference type="GeneID" id="106743099"/>
<dbReference type="InterPro" id="IPR012981">
    <property type="entry name" value="PIH1_N"/>
</dbReference>
<accession>A0A6P3X1P5</accession>
<keyword evidence="4" id="KW-1185">Reference proteome</keyword>
<reference evidence="5" key="1">
    <citation type="submission" date="2025-08" db="UniProtKB">
        <authorList>
            <consortium name="RefSeq"/>
        </authorList>
    </citation>
    <scope>IDENTIFICATION</scope>
</reference>
<organism evidence="4 5">
    <name type="scientific">Dinoponera quadriceps</name>
    <name type="common">South American ant</name>
    <dbReference type="NCBI Taxonomy" id="609295"/>
    <lineage>
        <taxon>Eukaryota</taxon>
        <taxon>Metazoa</taxon>
        <taxon>Ecdysozoa</taxon>
        <taxon>Arthropoda</taxon>
        <taxon>Hexapoda</taxon>
        <taxon>Insecta</taxon>
        <taxon>Pterygota</taxon>
        <taxon>Neoptera</taxon>
        <taxon>Endopterygota</taxon>
        <taxon>Hymenoptera</taxon>
        <taxon>Apocrita</taxon>
        <taxon>Aculeata</taxon>
        <taxon>Formicoidea</taxon>
        <taxon>Formicidae</taxon>
        <taxon>Ponerinae</taxon>
        <taxon>Ponerini</taxon>
        <taxon>Dinoponera</taxon>
    </lineage>
</organism>
<protein>
    <submittedName>
        <fullName evidence="5">PIH1 domain-containing protein 1-like</fullName>
    </submittedName>
</protein>
<evidence type="ECO:0000313" key="4">
    <source>
        <dbReference type="Proteomes" id="UP000515204"/>
    </source>
</evidence>
<evidence type="ECO:0000259" key="3">
    <source>
        <dbReference type="Pfam" id="PF08190"/>
    </source>
</evidence>
<evidence type="ECO:0000256" key="2">
    <source>
        <dbReference type="ARBA" id="ARBA00046233"/>
    </source>
</evidence>
<feature type="domain" description="PIH1 N-terminal" evidence="3">
    <location>
        <begin position="23"/>
        <end position="185"/>
    </location>
</feature>
<dbReference type="RefSeq" id="XP_014472122.1">
    <property type="nucleotide sequence ID" value="XM_014616636.1"/>
</dbReference>
<dbReference type="GO" id="GO:0000492">
    <property type="term" value="P:box C/D snoRNP assembly"/>
    <property type="evidence" value="ECO:0007669"/>
    <property type="project" value="TreeGrafter"/>
</dbReference>
<dbReference type="AlphaFoldDB" id="A0A6P3X1P5"/>
<dbReference type="Proteomes" id="UP000515204">
    <property type="component" value="Unplaced"/>
</dbReference>
<proteinExistence type="inferred from homology"/>
<dbReference type="KEGG" id="dqu:106743099"/>
<dbReference type="PANTHER" id="PTHR22997:SF0">
    <property type="entry name" value="PIH1 DOMAIN-CONTAINING PROTEIN 1"/>
    <property type="match status" value="1"/>
</dbReference>
<gene>
    <name evidence="5" type="primary">LOC106743099</name>
</gene>
<dbReference type="Pfam" id="PF08190">
    <property type="entry name" value="PIH1"/>
    <property type="match status" value="1"/>
</dbReference>
<dbReference type="OrthoDB" id="5135119at2759"/>
<dbReference type="GO" id="GO:0097255">
    <property type="term" value="C:R2TP complex"/>
    <property type="evidence" value="ECO:0007669"/>
    <property type="project" value="TreeGrafter"/>
</dbReference>
<evidence type="ECO:0000256" key="1">
    <source>
        <dbReference type="ARBA" id="ARBA00008511"/>
    </source>
</evidence>
<comment type="similarity">
    <text evidence="1">Belongs to the PIH1 family.</text>
</comment>
<sequence>MSDSTFLDIDESIQTRNLLILNEERDGVDHQIGELMKQYEPALVSVIQPVPGICVKIKSTSEGKVFINICMSDEIPAPQDISDDKLFQVLDDHDSTYSLPMSIGAERVEKDKSGVPCPTFDVVINTAYLTKCQQKPHFMAFTILSVLNGVMEKSGKELDMENYTILKNRTVVGKLQQQRIRVRERKIPQRCEPLIEEIPKSKKSASRKVCLQESDKAEREVDYVILRQPPEGPVERLIALFNMPRNVSIENVVVLINPDRINVTDEKTCCSHDVLLPYNIKTDSAKAYLDYSLKVLRIDILAR</sequence>
<comment type="function">
    <text evidence="2">Involved in the assembly of C/D box small nucleolar ribonucleoprotein (snoRNP) particles. Recruits the SWI/SNF complex to the core promoter of rRNA genes and enhances pre-rRNA transcription. Mediates interaction of TELO2 with the R2TP complex which is necessary for the stability of MTOR and SMG1. Positively regulates the assembly and activity of the mTORC1 complex.</text>
</comment>
<dbReference type="GO" id="GO:0006364">
    <property type="term" value="P:rRNA processing"/>
    <property type="evidence" value="ECO:0007669"/>
    <property type="project" value="TreeGrafter"/>
</dbReference>